<dbReference type="VEuPathDB" id="VectorBase:AALB004560"/>
<keyword evidence="3" id="KW-0378">Hydrolase</keyword>
<evidence type="ECO:0000256" key="2">
    <source>
        <dbReference type="ARBA" id="ARBA00011984"/>
    </source>
</evidence>
<comment type="similarity">
    <text evidence="1">Belongs to the small GTPase superfamily. Ras family.</text>
</comment>
<protein>
    <recommendedName>
        <fullName evidence="2">small monomeric GTPase</fullName>
        <ecNumber evidence="2">3.6.5.2</ecNumber>
    </recommendedName>
</protein>
<evidence type="ECO:0000256" key="1">
    <source>
        <dbReference type="ARBA" id="ARBA00008344"/>
    </source>
</evidence>
<proteinExistence type="inferred from homology"/>
<dbReference type="PANTHER" id="PTHR45704">
    <property type="entry name" value="RAS-LIKE FAMILY MEMBER 11"/>
    <property type="match status" value="1"/>
</dbReference>
<evidence type="ECO:0000313" key="6">
    <source>
        <dbReference type="EnsemblMetazoa" id="AALB004560-PA"/>
    </source>
</evidence>
<accession>A0A182FDH3</accession>
<dbReference type="InterPro" id="IPR051065">
    <property type="entry name" value="Ras-related_GTPase"/>
</dbReference>
<dbReference type="Proteomes" id="UP000069272">
    <property type="component" value="Chromosome 3L"/>
</dbReference>
<dbReference type="Gene3D" id="3.40.50.300">
    <property type="entry name" value="P-loop containing nucleotide triphosphate hydrolases"/>
    <property type="match status" value="1"/>
</dbReference>
<sequence length="529" mass="57199">MVDGEAVLCEIWDTCPKLSACHALCAMLTDDSRDDEASKPTSRCVELQEMAQNTGWESTTGGPAGPAIRLQSDGVPSNEQLVRGLIGTLMSLSSTLLQAIDDGGGLTNERAALQQSLTPIHDQLRQLLESIESRESQPEPASVPGTTAGPTFRQWRPRTAPGPADRWQPNGTATATRHFTPLATSTIFKPATTGGKLQLPEAFISGGSAIDSGHVTDHRTGATPESPSSFAVPSSWREIANASELLAELQAATEQTAGQQANQRARTLSVDRRPWNNHSRSMAKEAAIAAGHTSEKPYATVTVPGRAVEQFALRSLMLPPNVPATYSVRETNNCALPDGTFQRTTKTIAGTDASVLTNYQQQQQHQQRLMSTPATAFDCCGVACRPNVEENAEALNLTAGSESVQWADGLLLVYSITDRDSFNYIRRAKEELAGDTPVALVANKVDMVHLRQVSTEEGDILAKDFECKFCEISAAEHVYPVADAFLELCREVLTAKRKSKQSFIDKIDRMLSGSRAYNRGKSDSISPKD</sequence>
<dbReference type="PROSITE" id="PS51421">
    <property type="entry name" value="RAS"/>
    <property type="match status" value="1"/>
</dbReference>
<organism evidence="6 7">
    <name type="scientific">Anopheles albimanus</name>
    <name type="common">New world malaria mosquito</name>
    <dbReference type="NCBI Taxonomy" id="7167"/>
    <lineage>
        <taxon>Eukaryota</taxon>
        <taxon>Metazoa</taxon>
        <taxon>Ecdysozoa</taxon>
        <taxon>Arthropoda</taxon>
        <taxon>Hexapoda</taxon>
        <taxon>Insecta</taxon>
        <taxon>Pterygota</taxon>
        <taxon>Neoptera</taxon>
        <taxon>Endopterygota</taxon>
        <taxon>Diptera</taxon>
        <taxon>Nematocera</taxon>
        <taxon>Culicoidea</taxon>
        <taxon>Culicidae</taxon>
        <taxon>Anophelinae</taxon>
        <taxon>Anopheles</taxon>
    </lineage>
</organism>
<dbReference type="STRING" id="7167.A0A182FDH3"/>
<dbReference type="EnsemblMetazoa" id="AALB004560-RA">
    <property type="protein sequence ID" value="AALB004560-PA"/>
    <property type="gene ID" value="AALB004560"/>
</dbReference>
<reference evidence="6" key="2">
    <citation type="submission" date="2022-08" db="UniProtKB">
        <authorList>
            <consortium name="EnsemblMetazoa"/>
        </authorList>
    </citation>
    <scope>IDENTIFICATION</scope>
    <source>
        <strain evidence="6">STECLA/ALBI9_A</strain>
    </source>
</reference>
<dbReference type="AlphaFoldDB" id="A0A182FDH3"/>
<feature type="region of interest" description="Disordered" evidence="5">
    <location>
        <begin position="132"/>
        <end position="173"/>
    </location>
</feature>
<keyword evidence="7" id="KW-1185">Reference proteome</keyword>
<dbReference type="GO" id="GO:0005525">
    <property type="term" value="F:GTP binding"/>
    <property type="evidence" value="ECO:0007669"/>
    <property type="project" value="InterPro"/>
</dbReference>
<dbReference type="InterPro" id="IPR001806">
    <property type="entry name" value="Small_GTPase"/>
</dbReference>
<name>A0A182FDH3_ANOAL</name>
<evidence type="ECO:0000313" key="7">
    <source>
        <dbReference type="Proteomes" id="UP000069272"/>
    </source>
</evidence>
<dbReference type="SMART" id="SM00175">
    <property type="entry name" value="RAB"/>
    <property type="match status" value="1"/>
</dbReference>
<reference evidence="6 7" key="1">
    <citation type="journal article" date="2017" name="G3 (Bethesda)">
        <title>The Physical Genome Mapping of Anopheles albimanus Corrected Scaffold Misassemblies and Identified Interarm Rearrangements in Genus Anopheles.</title>
        <authorList>
            <person name="Artemov G.N."/>
            <person name="Peery A.N."/>
            <person name="Jiang X."/>
            <person name="Tu Z."/>
            <person name="Stegniy V.N."/>
            <person name="Sharakhova M.V."/>
            <person name="Sharakhov I.V."/>
        </authorList>
    </citation>
    <scope>NUCLEOTIDE SEQUENCE [LARGE SCALE GENOMIC DNA]</scope>
    <source>
        <strain evidence="6 7">ALBI9_A</strain>
    </source>
</reference>
<dbReference type="GO" id="GO:0003925">
    <property type="term" value="F:G protein activity"/>
    <property type="evidence" value="ECO:0007669"/>
    <property type="project" value="UniProtKB-EC"/>
</dbReference>
<dbReference type="PROSITE" id="PS51419">
    <property type="entry name" value="RAB"/>
    <property type="match status" value="1"/>
</dbReference>
<evidence type="ECO:0000256" key="3">
    <source>
        <dbReference type="ARBA" id="ARBA00022801"/>
    </source>
</evidence>
<dbReference type="VEuPathDB" id="VectorBase:AALB20_035188"/>
<comment type="catalytic activity">
    <reaction evidence="4">
        <text>GTP + H2O = GDP + phosphate + H(+)</text>
        <dbReference type="Rhea" id="RHEA:19669"/>
        <dbReference type="ChEBI" id="CHEBI:15377"/>
        <dbReference type="ChEBI" id="CHEBI:15378"/>
        <dbReference type="ChEBI" id="CHEBI:37565"/>
        <dbReference type="ChEBI" id="CHEBI:43474"/>
        <dbReference type="ChEBI" id="CHEBI:58189"/>
        <dbReference type="EC" id="3.6.5.2"/>
    </reaction>
</comment>
<evidence type="ECO:0000256" key="4">
    <source>
        <dbReference type="ARBA" id="ARBA00048098"/>
    </source>
</evidence>
<dbReference type="Pfam" id="PF00071">
    <property type="entry name" value="Ras"/>
    <property type="match status" value="1"/>
</dbReference>
<dbReference type="InterPro" id="IPR027417">
    <property type="entry name" value="P-loop_NTPase"/>
</dbReference>
<evidence type="ECO:0000256" key="5">
    <source>
        <dbReference type="SAM" id="MobiDB-lite"/>
    </source>
</evidence>
<dbReference type="EC" id="3.6.5.2" evidence="2"/>
<dbReference type="SUPFAM" id="SSF52540">
    <property type="entry name" value="P-loop containing nucleoside triphosphate hydrolases"/>
    <property type="match status" value="1"/>
</dbReference>
<dbReference type="SMART" id="SM00173">
    <property type="entry name" value="RAS"/>
    <property type="match status" value="1"/>
</dbReference>